<organism evidence="3 4">
    <name type="scientific">Venustampulla echinocandica</name>
    <dbReference type="NCBI Taxonomy" id="2656787"/>
    <lineage>
        <taxon>Eukaryota</taxon>
        <taxon>Fungi</taxon>
        <taxon>Dikarya</taxon>
        <taxon>Ascomycota</taxon>
        <taxon>Pezizomycotina</taxon>
        <taxon>Leotiomycetes</taxon>
        <taxon>Helotiales</taxon>
        <taxon>Pleuroascaceae</taxon>
        <taxon>Venustampulla</taxon>
    </lineage>
</organism>
<name>A0A370TJ21_9HELO</name>
<proteinExistence type="predicted"/>
<evidence type="ECO:0000313" key="3">
    <source>
        <dbReference type="EMBL" id="RDL35353.1"/>
    </source>
</evidence>
<sequence>MGAYPQPSEDDIEAFRALLPDVPREEVIARLKNNNCNVDQAVGEYFDDLDNPNRNKYRWDEGQFSGERDGSSGNHGISFDIQGPDINGPYSQFDTAPSRPPSRTSNNKSPLGKIIDMTAQAAVADPSTSKTYMEHGDRDLEQALAASRAEAGLPPQESGIAATNEVHFGPATRTQYEQGKWEMVPIGKSSGGIMLDPEPAGRKRDIDAPPFLKPSIENHRLGALFTIYHEIPIIREVFLNRIDVIPNYGFDKEWWTGNIIEQPVVIGDEEPPEREVVREIQRLMAFLDKTDRAYGSVGALSSLREINKSLRWSSEIESAVLDAWRKALEDNQAVINKLFSRGVPCEAEEDRTKEFAILELLLPAKDSLQETLYDIADEALWPALGPLDLAQSPYLSHIADVIAFKIDGDDSSKSIDIPAIWYPDRYLKSARQAALDMRLQKHEIEDSLRRFCALEGDLTNYPMRGGKVVKVKDLFLASLKHDEAEIQNDDRTLERTNADVDELATKRPKKSRNLSAELRKLVASIDKKLSALNSEKDKAREALKNLSKLYTEPSTDPEAAKLHPYSLRGVSTTKNTMYVCRRAEPNLIDMDLDNDRITSYGDQWWRIHYATVGHNPVTVEQTTKEKVLQAAKSESKNTVLVYASEKAMDFSNKPLPNSLETFVRADNRAFKAEFAETEDSQTQLSSPGKRKFDEQSEASQDSGAGRWNSGGGSPKERESSSSVLERELGGADGPPLDEARVASQSFSTRLTDVPEGSTELHGDEVIEGVDPSSPNKGQSAAQEMQERGNMRLSLMAGSRPHANGGKANTIDSMDLDEVLEDSRSMEESAAVKQVGYSK</sequence>
<keyword evidence="1" id="KW-0175">Coiled coil</keyword>
<protein>
    <recommendedName>
        <fullName evidence="5">CUE domain-containing protein</fullName>
    </recommendedName>
</protein>
<dbReference type="PANTHER" id="PTHR39597:SF1">
    <property type="entry name" value="UBA DOMAIN-CONTAINING PROTEIN RUP1"/>
    <property type="match status" value="1"/>
</dbReference>
<dbReference type="CDD" id="cd14279">
    <property type="entry name" value="CUE"/>
    <property type="match status" value="1"/>
</dbReference>
<feature type="compositionally biased region" description="Polar residues" evidence="2">
    <location>
        <begin position="772"/>
        <end position="782"/>
    </location>
</feature>
<reference evidence="3 4" key="1">
    <citation type="journal article" date="2018" name="IMA Fungus">
        <title>IMA Genome-F 9: Draft genome sequence of Annulohypoxylon stygium, Aspergillus mulundensis, Berkeleyomyces basicola (syn. Thielaviopsis basicola), Ceratocystis smalleyi, two Cercospora beticola strains, Coleophoma cylindrospora, Fusarium fracticaudum, Phialophora cf. hyalina, and Morchella septimelata.</title>
        <authorList>
            <person name="Wingfield B.D."/>
            <person name="Bills G.F."/>
            <person name="Dong Y."/>
            <person name="Huang W."/>
            <person name="Nel W.J."/>
            <person name="Swalarsk-Parry B.S."/>
            <person name="Vaghefi N."/>
            <person name="Wilken P.M."/>
            <person name="An Z."/>
            <person name="de Beer Z.W."/>
            <person name="De Vos L."/>
            <person name="Chen L."/>
            <person name="Duong T.A."/>
            <person name="Gao Y."/>
            <person name="Hammerbacher A."/>
            <person name="Kikkert J.R."/>
            <person name="Li Y."/>
            <person name="Li H."/>
            <person name="Li K."/>
            <person name="Li Q."/>
            <person name="Liu X."/>
            <person name="Ma X."/>
            <person name="Naidoo K."/>
            <person name="Pethybridge S.J."/>
            <person name="Sun J."/>
            <person name="Steenkamp E.T."/>
            <person name="van der Nest M.A."/>
            <person name="van Wyk S."/>
            <person name="Wingfield M.J."/>
            <person name="Xiong C."/>
            <person name="Yue Q."/>
            <person name="Zhang X."/>
        </authorList>
    </citation>
    <scope>NUCLEOTIDE SEQUENCE [LARGE SCALE GENOMIC DNA]</scope>
    <source>
        <strain evidence="3 4">BP 5553</strain>
    </source>
</reference>
<gene>
    <name evidence="3" type="ORF">BP5553_07284</name>
</gene>
<dbReference type="GO" id="GO:0005829">
    <property type="term" value="C:cytosol"/>
    <property type="evidence" value="ECO:0007669"/>
    <property type="project" value="TreeGrafter"/>
</dbReference>
<evidence type="ECO:0000313" key="4">
    <source>
        <dbReference type="Proteomes" id="UP000254866"/>
    </source>
</evidence>
<dbReference type="PANTHER" id="PTHR39597">
    <property type="entry name" value="UBA DOMAIN-CONTAINING PROTEIN RUP1"/>
    <property type="match status" value="1"/>
</dbReference>
<dbReference type="InterPro" id="IPR055335">
    <property type="entry name" value="Ucp6/RUP1"/>
</dbReference>
<dbReference type="GO" id="GO:0016579">
    <property type="term" value="P:protein deubiquitination"/>
    <property type="evidence" value="ECO:0007669"/>
    <property type="project" value="TreeGrafter"/>
</dbReference>
<evidence type="ECO:0008006" key="5">
    <source>
        <dbReference type="Google" id="ProtNLM"/>
    </source>
</evidence>
<dbReference type="RefSeq" id="XP_031868176.1">
    <property type="nucleotide sequence ID" value="XM_032015907.1"/>
</dbReference>
<dbReference type="STRING" id="2656787.A0A370TJ21"/>
<dbReference type="Proteomes" id="UP000254866">
    <property type="component" value="Unassembled WGS sequence"/>
</dbReference>
<dbReference type="OrthoDB" id="4489171at2759"/>
<comment type="caution">
    <text evidence="3">The sequence shown here is derived from an EMBL/GenBank/DDBJ whole genome shotgun (WGS) entry which is preliminary data.</text>
</comment>
<keyword evidence="4" id="KW-1185">Reference proteome</keyword>
<dbReference type="AlphaFoldDB" id="A0A370TJ21"/>
<evidence type="ECO:0000256" key="2">
    <source>
        <dbReference type="SAM" id="MobiDB-lite"/>
    </source>
</evidence>
<dbReference type="EMBL" id="NPIC01000006">
    <property type="protein sequence ID" value="RDL35353.1"/>
    <property type="molecule type" value="Genomic_DNA"/>
</dbReference>
<feature type="compositionally biased region" description="Polar residues" evidence="2">
    <location>
        <begin position="89"/>
        <end position="109"/>
    </location>
</feature>
<feature type="region of interest" description="Disordered" evidence="2">
    <location>
        <begin position="674"/>
        <end position="812"/>
    </location>
</feature>
<feature type="region of interest" description="Disordered" evidence="2">
    <location>
        <begin position="50"/>
        <end position="112"/>
    </location>
</feature>
<feature type="coiled-coil region" evidence="1">
    <location>
        <begin position="522"/>
        <end position="552"/>
    </location>
</feature>
<feature type="compositionally biased region" description="Basic and acidic residues" evidence="2">
    <location>
        <begin position="714"/>
        <end position="729"/>
    </location>
</feature>
<feature type="compositionally biased region" description="Basic and acidic residues" evidence="2">
    <location>
        <begin position="51"/>
        <end position="70"/>
    </location>
</feature>
<evidence type="ECO:0000256" key="1">
    <source>
        <dbReference type="SAM" id="Coils"/>
    </source>
</evidence>
<feature type="region of interest" description="Disordered" evidence="2">
    <location>
        <begin position="148"/>
        <end position="168"/>
    </location>
</feature>
<accession>A0A370TJ21</accession>
<dbReference type="GO" id="GO:0005634">
    <property type="term" value="C:nucleus"/>
    <property type="evidence" value="ECO:0007669"/>
    <property type="project" value="TreeGrafter"/>
</dbReference>
<dbReference type="GeneID" id="43600133"/>